<name>A0A926EJW8_9FIRM</name>
<keyword evidence="3" id="KW-1185">Reference proteome</keyword>
<accession>A0A926EJW8</accession>
<dbReference type="EMBL" id="JACRSY010000032">
    <property type="protein sequence ID" value="MBC8580949.1"/>
    <property type="molecule type" value="Genomic_DNA"/>
</dbReference>
<dbReference type="Proteomes" id="UP000655830">
    <property type="component" value="Unassembled WGS sequence"/>
</dbReference>
<keyword evidence="1" id="KW-0812">Transmembrane</keyword>
<gene>
    <name evidence="2" type="ORF">H8718_15630</name>
</gene>
<evidence type="ECO:0000313" key="2">
    <source>
        <dbReference type="EMBL" id="MBC8580949.1"/>
    </source>
</evidence>
<organism evidence="2 3">
    <name type="scientific">Zhenhengia yiwuensis</name>
    <dbReference type="NCBI Taxonomy" id="2763666"/>
    <lineage>
        <taxon>Bacteria</taxon>
        <taxon>Bacillati</taxon>
        <taxon>Bacillota</taxon>
        <taxon>Clostridia</taxon>
        <taxon>Lachnospirales</taxon>
        <taxon>Lachnospiraceae</taxon>
        <taxon>Zhenhengia</taxon>
    </lineage>
</organism>
<comment type="caution">
    <text evidence="2">The sequence shown here is derived from an EMBL/GenBank/DDBJ whole genome shotgun (WGS) entry which is preliminary data.</text>
</comment>
<protein>
    <submittedName>
        <fullName evidence="2">Uncharacterized protein</fullName>
    </submittedName>
</protein>
<reference evidence="2" key="1">
    <citation type="submission" date="2020-08" db="EMBL/GenBank/DDBJ databases">
        <title>Genome public.</title>
        <authorList>
            <person name="Liu C."/>
            <person name="Sun Q."/>
        </authorList>
    </citation>
    <scope>NUCLEOTIDE SEQUENCE</scope>
    <source>
        <strain evidence="2">NSJ-12</strain>
    </source>
</reference>
<evidence type="ECO:0000256" key="1">
    <source>
        <dbReference type="SAM" id="Phobius"/>
    </source>
</evidence>
<keyword evidence="1" id="KW-1133">Transmembrane helix</keyword>
<evidence type="ECO:0000313" key="3">
    <source>
        <dbReference type="Proteomes" id="UP000655830"/>
    </source>
</evidence>
<dbReference type="AlphaFoldDB" id="A0A926EJW8"/>
<keyword evidence="1" id="KW-0472">Membrane</keyword>
<dbReference type="RefSeq" id="WP_249333632.1">
    <property type="nucleotide sequence ID" value="NZ_JACRSY010000032.1"/>
</dbReference>
<sequence length="77" mass="8784">MVILLWQLLIYVSIIGFGLSKGKEGTTCTSVIWALFCMTFVLTPEFVLFQLIHILIAFSIGFIIGIIRDQIVLWLHK</sequence>
<feature type="transmembrane region" description="Helical" evidence="1">
    <location>
        <begin position="46"/>
        <end position="67"/>
    </location>
</feature>
<proteinExistence type="predicted"/>